<gene>
    <name evidence="1" type="ORF">HH216_09910</name>
</gene>
<protein>
    <submittedName>
        <fullName evidence="1">Uncharacterized protein</fullName>
    </submittedName>
</protein>
<dbReference type="Proteomes" id="UP000501128">
    <property type="component" value="Chromosome"/>
</dbReference>
<reference evidence="1 2" key="1">
    <citation type="submission" date="2020-04" db="EMBL/GenBank/DDBJ databases">
        <title>Genome sequencing of novel species.</title>
        <authorList>
            <person name="Heo J."/>
            <person name="Kim S.-J."/>
            <person name="Kim J.-S."/>
            <person name="Hong S.-B."/>
            <person name="Kwon S.-W."/>
        </authorList>
    </citation>
    <scope>NUCLEOTIDE SEQUENCE [LARGE SCALE GENOMIC DNA]</scope>
    <source>
        <strain evidence="1 2">CJU-R4</strain>
    </source>
</reference>
<keyword evidence="2" id="KW-1185">Reference proteome</keyword>
<evidence type="ECO:0000313" key="1">
    <source>
        <dbReference type="EMBL" id="QJD78708.1"/>
    </source>
</evidence>
<name>A0A7L5DQC6_9BACT</name>
<accession>A0A7L5DQC6</accession>
<dbReference type="AlphaFoldDB" id="A0A7L5DQC6"/>
<dbReference type="RefSeq" id="WP_169550676.1">
    <property type="nucleotide sequence ID" value="NZ_CP051677.1"/>
</dbReference>
<proteinExistence type="predicted"/>
<dbReference type="KEGG" id="srho:HH216_09910"/>
<sequence length="125" mass="13417">MSTQKTIATLSSADSSVAKAPAGAQILKTRCLDTGLLRLGAACVFKVVEPMKIGDQSFAVGDLIYAHVETVQGAAGRVYMRTDRTTSAKTQQTTPLSMVATEQPRQPGVGIPHMLDGWKLNWEQL</sequence>
<evidence type="ECO:0000313" key="2">
    <source>
        <dbReference type="Proteomes" id="UP000501128"/>
    </source>
</evidence>
<dbReference type="EMBL" id="CP051677">
    <property type="protein sequence ID" value="QJD78708.1"/>
    <property type="molecule type" value="Genomic_DNA"/>
</dbReference>
<organism evidence="1 2">
    <name type="scientific">Spirosoma rhododendri</name>
    <dbReference type="NCBI Taxonomy" id="2728024"/>
    <lineage>
        <taxon>Bacteria</taxon>
        <taxon>Pseudomonadati</taxon>
        <taxon>Bacteroidota</taxon>
        <taxon>Cytophagia</taxon>
        <taxon>Cytophagales</taxon>
        <taxon>Cytophagaceae</taxon>
        <taxon>Spirosoma</taxon>
    </lineage>
</organism>